<dbReference type="PROSITE" id="PS50837">
    <property type="entry name" value="NACHT"/>
    <property type="match status" value="1"/>
</dbReference>
<dbReference type="Proteomes" id="UP000016924">
    <property type="component" value="Unassembled WGS sequence"/>
</dbReference>
<dbReference type="InterPro" id="IPR007111">
    <property type="entry name" value="NACHT_NTPase"/>
</dbReference>
<accession>R7YQ06</accession>
<sequence>MANADIKAHFSGDNNRGFQQGINYGKIYNTFGDRSEDRQGEYLAKLPYAEGAAFDSYLRRHDPQCLPNTRVELLQQVRAWTDEPGGRCTFWLHGMAGTGKSTIARTVAHELSRLNLLGASFFFSRGGGDLARAAKFFTSLAVQLAKTSPAVKQHVCIAVAENPDITQQAPRDQWRKLILQPLSSLEDGLIESRRLVLVIDALDECEGEDDVRQVLQLLAETKELKTVRLLTFVTSRPETAVRHGFRRASGVYQDFVLHNIEQSIVERDILIFLEHELDDIRQQRALPAGWPGQQKIKDLVRRAGGLFIWAATVCRFIRGGRNLAERRLTLVLKGGTAGLDSMYTTILKDSMNGQFDEEEEEEVSRLFRKIIGSIIVLSETLSTAALASLLDEPRTTVDGTLGNLRSVLDMSDGQGCPIRLLHPSFRDFLLSKERCSDPQFWVDEGKAHRELADSCLRVMSRGLRKDMCGLQKPGALASEVERSTVERCVPTELQYACRYWVHHLQQSDSGLGDGSRVYSFLQEHFLHWLEALSLIGKMSEGVLMVAGLQMLLAREANPALMAMLQDVRRFMLAYRLIIKQAPL</sequence>
<dbReference type="AlphaFoldDB" id="R7YQ06"/>
<organism evidence="3 4">
    <name type="scientific">Coniosporium apollinis (strain CBS 100218)</name>
    <name type="common">Rock-inhabiting black yeast</name>
    <dbReference type="NCBI Taxonomy" id="1168221"/>
    <lineage>
        <taxon>Eukaryota</taxon>
        <taxon>Fungi</taxon>
        <taxon>Dikarya</taxon>
        <taxon>Ascomycota</taxon>
        <taxon>Pezizomycotina</taxon>
        <taxon>Dothideomycetes</taxon>
        <taxon>Dothideomycetes incertae sedis</taxon>
        <taxon>Coniosporium</taxon>
    </lineage>
</organism>
<dbReference type="STRING" id="1168221.R7YQ06"/>
<dbReference type="SUPFAM" id="SSF52540">
    <property type="entry name" value="P-loop containing nucleoside triphosphate hydrolases"/>
    <property type="match status" value="1"/>
</dbReference>
<dbReference type="EMBL" id="JH767565">
    <property type="protein sequence ID" value="EON63736.1"/>
    <property type="molecule type" value="Genomic_DNA"/>
</dbReference>
<dbReference type="RefSeq" id="XP_007779053.1">
    <property type="nucleotide sequence ID" value="XM_007780863.1"/>
</dbReference>
<dbReference type="eggNOG" id="KOG0266">
    <property type="taxonomic scope" value="Eukaryota"/>
</dbReference>
<dbReference type="InterPro" id="IPR056884">
    <property type="entry name" value="NPHP3-like_N"/>
</dbReference>
<dbReference type="HOGENOM" id="CLU_000288_6_10_1"/>
<dbReference type="OMA" id="RTIDWIK"/>
<reference evidence="4" key="1">
    <citation type="submission" date="2012-06" db="EMBL/GenBank/DDBJ databases">
        <title>The genome sequence of Coniosporium apollinis CBS 100218.</title>
        <authorList>
            <consortium name="The Broad Institute Genome Sequencing Platform"/>
            <person name="Cuomo C."/>
            <person name="Gorbushina A."/>
            <person name="Noack S."/>
            <person name="Walker B."/>
            <person name="Young S.K."/>
            <person name="Zeng Q."/>
            <person name="Gargeya S."/>
            <person name="Fitzgerald M."/>
            <person name="Haas B."/>
            <person name="Abouelleil A."/>
            <person name="Alvarado L."/>
            <person name="Arachchi H.M."/>
            <person name="Berlin A.M."/>
            <person name="Chapman S.B."/>
            <person name="Goldberg J."/>
            <person name="Griggs A."/>
            <person name="Gujja S."/>
            <person name="Hansen M."/>
            <person name="Howarth C."/>
            <person name="Imamovic A."/>
            <person name="Larimer J."/>
            <person name="McCowan C."/>
            <person name="Montmayeur A."/>
            <person name="Murphy C."/>
            <person name="Neiman D."/>
            <person name="Pearson M."/>
            <person name="Priest M."/>
            <person name="Roberts A."/>
            <person name="Saif S."/>
            <person name="Shea T."/>
            <person name="Sisk P."/>
            <person name="Sykes S."/>
            <person name="Wortman J."/>
            <person name="Nusbaum C."/>
            <person name="Birren B."/>
        </authorList>
    </citation>
    <scope>NUCLEOTIDE SEQUENCE [LARGE SCALE GENOMIC DNA]</scope>
    <source>
        <strain evidence="4">CBS 100218</strain>
    </source>
</reference>
<dbReference type="GeneID" id="19900275"/>
<dbReference type="OrthoDB" id="674604at2759"/>
<evidence type="ECO:0000259" key="2">
    <source>
        <dbReference type="PROSITE" id="PS50837"/>
    </source>
</evidence>
<name>R7YQ06_CONA1</name>
<evidence type="ECO:0000313" key="4">
    <source>
        <dbReference type="Proteomes" id="UP000016924"/>
    </source>
</evidence>
<dbReference type="Pfam" id="PF24883">
    <property type="entry name" value="NPHP3_N"/>
    <property type="match status" value="1"/>
</dbReference>
<dbReference type="Gene3D" id="3.40.50.300">
    <property type="entry name" value="P-loop containing nucleotide triphosphate hydrolases"/>
    <property type="match status" value="1"/>
</dbReference>
<dbReference type="PANTHER" id="PTHR10039:SF17">
    <property type="entry name" value="FUNGAL STAND N-TERMINAL GOODBYE DOMAIN-CONTAINING PROTEIN-RELATED"/>
    <property type="match status" value="1"/>
</dbReference>
<protein>
    <recommendedName>
        <fullName evidence="2">NACHT domain-containing protein</fullName>
    </recommendedName>
</protein>
<keyword evidence="1" id="KW-0677">Repeat</keyword>
<dbReference type="Pfam" id="PF17046">
    <property type="entry name" value="Ses_B"/>
    <property type="match status" value="1"/>
</dbReference>
<dbReference type="InterPro" id="IPR027417">
    <property type="entry name" value="P-loop_NTPase"/>
</dbReference>
<dbReference type="InterPro" id="IPR031469">
    <property type="entry name" value="SesB_dom"/>
</dbReference>
<evidence type="ECO:0000256" key="1">
    <source>
        <dbReference type="ARBA" id="ARBA00022737"/>
    </source>
</evidence>
<proteinExistence type="predicted"/>
<dbReference type="PANTHER" id="PTHR10039">
    <property type="entry name" value="AMELOGENIN"/>
    <property type="match status" value="1"/>
</dbReference>
<gene>
    <name evidence="3" type="ORF">W97_02964</name>
</gene>
<feature type="domain" description="NACHT" evidence="2">
    <location>
        <begin position="88"/>
        <end position="237"/>
    </location>
</feature>
<keyword evidence="4" id="KW-1185">Reference proteome</keyword>
<evidence type="ECO:0000313" key="3">
    <source>
        <dbReference type="EMBL" id="EON63736.1"/>
    </source>
</evidence>